<dbReference type="NCBIfam" id="TIGR03936">
    <property type="entry name" value="sam_1_link_chp"/>
    <property type="match status" value="1"/>
</dbReference>
<evidence type="ECO:0000313" key="2">
    <source>
        <dbReference type="EMBL" id="MEQ2510644.1"/>
    </source>
</evidence>
<accession>A0ABV1G615</accession>
<evidence type="ECO:0000313" key="3">
    <source>
        <dbReference type="Proteomes" id="UP001491552"/>
    </source>
</evidence>
<protein>
    <submittedName>
        <fullName evidence="2">TIGR03936 family radical SAM-associated protein</fullName>
    </submittedName>
</protein>
<evidence type="ECO:0000259" key="1">
    <source>
        <dbReference type="Pfam" id="PF10105"/>
    </source>
</evidence>
<dbReference type="Pfam" id="PF10105">
    <property type="entry name" value="DUF2344"/>
    <property type="match status" value="1"/>
</dbReference>
<organism evidence="2 3">
    <name type="scientific">Faecousia intestinalis</name>
    <dbReference type="NCBI Taxonomy" id="3133167"/>
    <lineage>
        <taxon>Bacteria</taxon>
        <taxon>Bacillati</taxon>
        <taxon>Bacillota</taxon>
        <taxon>Clostridia</taxon>
        <taxon>Eubacteriales</taxon>
        <taxon>Oscillospiraceae</taxon>
        <taxon>Faecousia</taxon>
    </lineage>
</organism>
<dbReference type="Proteomes" id="UP001491552">
    <property type="component" value="Unassembled WGS sequence"/>
</dbReference>
<gene>
    <name evidence="2" type="ORF">WMO66_05185</name>
</gene>
<name>A0ABV1G615_9FIRM</name>
<dbReference type="InterPro" id="IPR018768">
    <property type="entry name" value="DUF2344"/>
</dbReference>
<comment type="caution">
    <text evidence="2">The sequence shown here is derived from an EMBL/GenBank/DDBJ whole genome shotgun (WGS) entry which is preliminary data.</text>
</comment>
<proteinExistence type="predicted"/>
<dbReference type="EMBL" id="JBBMFF010000175">
    <property type="protein sequence ID" value="MEQ2510644.1"/>
    <property type="molecule type" value="Genomic_DNA"/>
</dbReference>
<feature type="domain" description="DUF2344" evidence="1">
    <location>
        <begin position="3"/>
        <end position="178"/>
    </location>
</feature>
<sequence>MHRIRFEKTGRAIWMSHLDLMRLMQRAFRRAGVVLHHSQGFTPHAYVSMLLPLSVGMESVCELMEYELDGELAVTPEALNAVLPEGVRVLEVYESTRKARELRRLRALLTLEYDGAVPEPAAITTLLERPELVVEKRTKRGMAETDIRPMLHAYHVEAAPGALLLTCEVSAQEPSLNPMLLAAAIERYLPEAKPDFVRCRRLEMLDEQGEVFR</sequence>
<keyword evidence="3" id="KW-1185">Reference proteome</keyword>
<reference evidence="2 3" key="1">
    <citation type="submission" date="2024-03" db="EMBL/GenBank/DDBJ databases">
        <title>Human intestinal bacterial collection.</title>
        <authorList>
            <person name="Pauvert C."/>
            <person name="Hitch T.C.A."/>
            <person name="Clavel T."/>
        </authorList>
    </citation>
    <scope>NUCLEOTIDE SEQUENCE [LARGE SCALE GENOMIC DNA]</scope>
    <source>
        <strain evidence="2 3">CLA-AA-H192</strain>
    </source>
</reference>
<dbReference type="RefSeq" id="WP_349135324.1">
    <property type="nucleotide sequence ID" value="NZ_JBBMFF010000175.1"/>
</dbReference>